<feature type="region of interest" description="Disordered" evidence="1">
    <location>
        <begin position="514"/>
        <end position="554"/>
    </location>
</feature>
<evidence type="ECO:0000259" key="2">
    <source>
        <dbReference type="Pfam" id="PF12919"/>
    </source>
</evidence>
<reference evidence="4 5" key="1">
    <citation type="journal article" date="2021" name="Microorganisms">
        <title>The Ever-Expanding Pseudomonas Genus: Description of 43 New Species and Partition of the Pseudomonas putida Group.</title>
        <authorList>
            <person name="Girard L."/>
            <person name="Lood C."/>
            <person name="Hofte M."/>
            <person name="Vandamme P."/>
            <person name="Rokni-Zadeh H."/>
            <person name="van Noort V."/>
            <person name="Lavigne R."/>
            <person name="De Mot R."/>
        </authorList>
    </citation>
    <scope>NUCLEOTIDE SEQUENCE [LARGE SCALE GENOMIC DNA]</scope>
    <source>
        <strain evidence="4 5">COW77</strain>
    </source>
</reference>
<dbReference type="Pfam" id="PF12919">
    <property type="entry name" value="TcdA_TcdB"/>
    <property type="match status" value="1"/>
</dbReference>
<gene>
    <name evidence="4" type="ORF">KSS90_22920</name>
</gene>
<evidence type="ECO:0008006" key="6">
    <source>
        <dbReference type="Google" id="ProtNLM"/>
    </source>
</evidence>
<feature type="compositionally biased region" description="Basic and acidic residues" evidence="1">
    <location>
        <begin position="514"/>
        <end position="524"/>
    </location>
</feature>
<name>A0ABX8NJR1_9PSED</name>
<dbReference type="InterPro" id="IPR024770">
    <property type="entry name" value="TcdA/TcdB_cat"/>
</dbReference>
<evidence type="ECO:0000259" key="3">
    <source>
        <dbReference type="Pfam" id="PF20178"/>
    </source>
</evidence>
<organism evidence="4 5">
    <name type="scientific">Pseudomonas maumuensis</name>
    <dbReference type="NCBI Taxonomy" id="2842354"/>
    <lineage>
        <taxon>Bacteria</taxon>
        <taxon>Pseudomonadati</taxon>
        <taxon>Pseudomonadota</taxon>
        <taxon>Gammaproteobacteria</taxon>
        <taxon>Pseudomonadales</taxon>
        <taxon>Pseudomonadaceae</taxon>
        <taxon>Pseudomonas</taxon>
    </lineage>
</organism>
<evidence type="ECO:0000313" key="4">
    <source>
        <dbReference type="EMBL" id="QXH56143.1"/>
    </source>
</evidence>
<dbReference type="RefSeq" id="WP_217867380.1">
    <property type="nucleotide sequence ID" value="NZ_CP077077.1"/>
</dbReference>
<accession>A0ABX8NJR1</accession>
<feature type="compositionally biased region" description="Pro residues" evidence="1">
    <location>
        <begin position="1"/>
        <end position="14"/>
    </location>
</feature>
<protein>
    <recommendedName>
        <fullName evidence="6">Glycosyltransferase sugar-binding region containing DXD motif-containing protein</fullName>
    </recommendedName>
</protein>
<keyword evidence="5" id="KW-1185">Reference proteome</keyword>
<feature type="domain" description="GT44" evidence="2">
    <location>
        <begin position="862"/>
        <end position="897"/>
    </location>
</feature>
<dbReference type="Pfam" id="PF20178">
    <property type="entry name" value="ToxA_N"/>
    <property type="match status" value="1"/>
</dbReference>
<dbReference type="EMBL" id="CP077077">
    <property type="protein sequence ID" value="QXH56143.1"/>
    <property type="molecule type" value="Genomic_DNA"/>
</dbReference>
<sequence length="1064" mass="119219">MIYQPPTPEYPAPGEPYSAEAATHPDDIFEPGRHHLVSLIPAKTEQDEEILLSIKQGFERERIVLQTPHDFAAASLREYLDKQGIADDPDDLILTTLYLENANMHAGPWRAQVAHSMTLTQALIGNWQQQGSGSWDDHLGYPKAWRREGYEVSQTTTLAAGQLADSAAYDGIYRRTTPQTFGAATQVNLDPVAFRKFVWDAELQGHYLTYLRHFWSQQGHSYHLLLKGNLVHAALLQREEGSLGTEHVELVLKSLMLNPNTSWEGTSFRYFADNPVSPSRTISALKIYGYEASDIMVFGEHGQDHKVLYIPGNSSPLHGFASAHELRDWITQQCCDPRKRAALASHFCTKDRADGNFFSGVDTALAGLAAYPRRLNDATGHWYPSSTISFGDALYPYPMSHFRDRIKDRLHSDAEYDIGTQGAYYRKLTAYGVEMAANVIGAIALAVPALAPVAVALGAGLLAVGAGEMITAHTPQEQTEGAQRIAFGLLNALPLAGELSQAKAAKATLSEAERAAAEAAETEHAAQAARDTNDGGIPSHAPETAEYKAVRPVHDSLQSDKRSLLKTIAVTRRVRVLGGGKGTFLDEGKLYVRIRPEVYRVQWLENEQQFRIRSEGEPVVWGPFLTCMDNGYWDIDPRLGLRGGSYNTKVFDPAPLPVELVAGIERQPLIPKVEVSIAVDDLIWSEEFNCYQADVFLGSGSNSVEGESTRLKVWYDADSVAWRSGDDQYVWREAHGSKGTYRWRKGSARDYERVRHKVVPETYVTDYRFPDLPQLPKQMAPIPQDIHMIWVGEKELGVEIKQTIVKNLRHKPLRFIMHLDNAAPAMEANTAWCEEVGIQARNLREQPFFQEFVQGPQGRAYNYFRNPTAASRNYAAASDYLRIRVVDEFGGCYMDIDDELLAGTAPPLMAAPNDVLCGNQYVMPWSKKGMVNNSHFASHRNNPVLKRLLEDANARYDALPDSFKNTPRPVFDNLANPVQRKQMYAYMQVISNLAGPDAFNKGMRMLRPDYFALMKTKPFPAYAWVRSKVYQEFWDEVIAHWFPFRAVGGQMGIRSGNAHTWMQT</sequence>
<feature type="region of interest" description="Disordered" evidence="1">
    <location>
        <begin position="1"/>
        <end position="24"/>
    </location>
</feature>
<proteinExistence type="predicted"/>
<evidence type="ECO:0000256" key="1">
    <source>
        <dbReference type="SAM" id="MobiDB-lite"/>
    </source>
</evidence>
<dbReference type="Proteomes" id="UP000824010">
    <property type="component" value="Chromosome"/>
</dbReference>
<feature type="compositionally biased region" description="Basic and acidic residues" evidence="1">
    <location>
        <begin position="543"/>
        <end position="554"/>
    </location>
</feature>
<evidence type="ECO:0000313" key="5">
    <source>
        <dbReference type="Proteomes" id="UP000824010"/>
    </source>
</evidence>
<feature type="domain" description="Dermonecrotic toxin N-terminal" evidence="3">
    <location>
        <begin position="65"/>
        <end position="347"/>
    </location>
</feature>
<dbReference type="InterPro" id="IPR046673">
    <property type="entry name" value="ToxA_N"/>
</dbReference>